<protein>
    <submittedName>
        <fullName evidence="5">General secretion pathway protein E</fullName>
    </submittedName>
</protein>
<dbReference type="SUPFAM" id="SSF52540">
    <property type="entry name" value="P-loop containing nucleoside triphosphate hydrolases"/>
    <property type="match status" value="1"/>
</dbReference>
<dbReference type="AlphaFoldDB" id="A0A090IJD5"/>
<comment type="similarity">
    <text evidence="1">Belongs to the GSP E family.</text>
</comment>
<gene>
    <name evidence="5" type="primary">xpsE</name>
    <name evidence="5" type="ORF">AWOD_I_0177</name>
</gene>
<accession>A0A090IJD5</accession>
<dbReference type="GO" id="GO:0005886">
    <property type="term" value="C:plasma membrane"/>
    <property type="evidence" value="ECO:0007669"/>
    <property type="project" value="TreeGrafter"/>
</dbReference>
<dbReference type="InterPro" id="IPR027417">
    <property type="entry name" value="P-loop_NTPase"/>
</dbReference>
<evidence type="ECO:0000313" key="6">
    <source>
        <dbReference type="Proteomes" id="UP000032427"/>
    </source>
</evidence>
<evidence type="ECO:0000256" key="1">
    <source>
        <dbReference type="ARBA" id="ARBA00006611"/>
    </source>
</evidence>
<reference evidence="6" key="1">
    <citation type="submission" date="2014-09" db="EMBL/GenBank/DDBJ databases">
        <authorList>
            <person name="Hjerde E."/>
        </authorList>
    </citation>
    <scope>NUCLEOTIDE SEQUENCE [LARGE SCALE GENOMIC DNA]</scope>
    <source>
        <strain evidence="6">06/09/139</strain>
    </source>
</reference>
<evidence type="ECO:0000256" key="2">
    <source>
        <dbReference type="ARBA" id="ARBA00022741"/>
    </source>
</evidence>
<evidence type="ECO:0000259" key="4">
    <source>
        <dbReference type="PROSITE" id="PS00662"/>
    </source>
</evidence>
<dbReference type="KEGG" id="awd:AWOD_I_0177"/>
<sequence>MSAIFNQIDPKIATPLLNLGVSDYQLEQALNYQQDLPDRLEKIMVNMGVLEQEQLVEFYQQYLSMPVYDPLQHDYSLSLEQVQGFNIDKLFELGCLPFQNIDGQLSVACSDPMSMKMLQYWQTHTQAIALYITSPRSLEDLKAQIEAEQQSQLFEQGGDELARLRELAFGAPTVNLVNNLIVKGIKLGASDLHIEPNGNRQRARFRVDGILHEAESIPPQLQQAVLSRIKILSGMDIAEKRRPQDGKIETRVAGKELDIRCSSLPLGSGESMVMRFLLKGATKFDLEHLGYEPDLIEAIEQDLKRTSGVILMTGPTGSGKTTSLYSFLNQLNQPDVKIITLEDPIEYQLEGVNQVQVRTDIGFDFSAGLRSIVRQDPDIIMVGEIRDQETARIAMQSALTGHLVFSTVHTNDAPSSYTRLLDLGIEDYLLNASLVSIMAQRLVRTLCPHCAIEMSKEESEQILARTDIQEVVEKWLPVTATPKKATGCEKCNQSGYAGRMSILEYLPCDEDIQLIAKDAHFLNNARKLMFQRNFRNLKQDGLLKVLKGHTSLDEVLRVAG</sequence>
<dbReference type="STRING" id="80852.AWOD_I_0177"/>
<dbReference type="Gene3D" id="3.30.450.90">
    <property type="match status" value="1"/>
</dbReference>
<dbReference type="InterPro" id="IPR001482">
    <property type="entry name" value="T2SS/T4SS_dom"/>
</dbReference>
<dbReference type="GO" id="GO:0016887">
    <property type="term" value="F:ATP hydrolysis activity"/>
    <property type="evidence" value="ECO:0007669"/>
    <property type="project" value="TreeGrafter"/>
</dbReference>
<feature type="domain" description="Bacterial type II secretion system protein E" evidence="4">
    <location>
        <begin position="373"/>
        <end position="387"/>
    </location>
</feature>
<organism evidence="5 6">
    <name type="scientific">Aliivibrio wodanis</name>
    <dbReference type="NCBI Taxonomy" id="80852"/>
    <lineage>
        <taxon>Bacteria</taxon>
        <taxon>Pseudomonadati</taxon>
        <taxon>Pseudomonadota</taxon>
        <taxon>Gammaproteobacteria</taxon>
        <taxon>Vibrionales</taxon>
        <taxon>Vibrionaceae</taxon>
        <taxon>Aliivibrio</taxon>
    </lineage>
</organism>
<evidence type="ECO:0000256" key="3">
    <source>
        <dbReference type="ARBA" id="ARBA00022840"/>
    </source>
</evidence>
<keyword evidence="2" id="KW-0547">Nucleotide-binding</keyword>
<dbReference type="SUPFAM" id="SSF160246">
    <property type="entry name" value="EspE N-terminal domain-like"/>
    <property type="match status" value="1"/>
</dbReference>
<dbReference type="PATRIC" id="fig|80852.17.peg.182"/>
<dbReference type="InterPro" id="IPR037257">
    <property type="entry name" value="T2SS_E_N_sf"/>
</dbReference>
<dbReference type="HOGENOM" id="CLU_013446_10_3_6"/>
<keyword evidence="6" id="KW-1185">Reference proteome</keyword>
<dbReference type="Gene3D" id="3.40.50.300">
    <property type="entry name" value="P-loop containing nucleotide triphosphate hydrolases"/>
    <property type="match status" value="1"/>
</dbReference>
<dbReference type="GO" id="GO:0005524">
    <property type="term" value="F:ATP binding"/>
    <property type="evidence" value="ECO:0007669"/>
    <property type="project" value="UniProtKB-KW"/>
</dbReference>
<name>A0A090IJD5_9GAMM</name>
<dbReference type="InterPro" id="IPR003593">
    <property type="entry name" value="AAA+_ATPase"/>
</dbReference>
<dbReference type="SMART" id="SM00382">
    <property type="entry name" value="AAA"/>
    <property type="match status" value="1"/>
</dbReference>
<dbReference type="Proteomes" id="UP000032427">
    <property type="component" value="Chromosome 1"/>
</dbReference>
<dbReference type="PANTHER" id="PTHR30258:SF2">
    <property type="entry name" value="COMG OPERON PROTEIN 1"/>
    <property type="match status" value="1"/>
</dbReference>
<dbReference type="PROSITE" id="PS00662">
    <property type="entry name" value="T2SP_E"/>
    <property type="match status" value="1"/>
</dbReference>
<keyword evidence="3" id="KW-0067">ATP-binding</keyword>
<dbReference type="InterPro" id="IPR007831">
    <property type="entry name" value="T2SS_GspE_N"/>
</dbReference>
<proteinExistence type="inferred from homology"/>
<dbReference type="Pfam" id="PF00437">
    <property type="entry name" value="T2SSE"/>
    <property type="match status" value="1"/>
</dbReference>
<dbReference type="EMBL" id="LN554846">
    <property type="protein sequence ID" value="CED70272.1"/>
    <property type="molecule type" value="Genomic_DNA"/>
</dbReference>
<dbReference type="PANTHER" id="PTHR30258">
    <property type="entry name" value="TYPE II SECRETION SYSTEM PROTEIN GSPE-RELATED"/>
    <property type="match status" value="1"/>
</dbReference>
<dbReference type="CDD" id="cd01129">
    <property type="entry name" value="PulE-GspE-like"/>
    <property type="match status" value="1"/>
</dbReference>
<evidence type="ECO:0000313" key="5">
    <source>
        <dbReference type="EMBL" id="CED70272.1"/>
    </source>
</evidence>
<dbReference type="Pfam" id="PF05157">
    <property type="entry name" value="MshEN"/>
    <property type="match status" value="1"/>
</dbReference>